<dbReference type="AlphaFoldDB" id="A0A058ZLI6"/>
<dbReference type="Proteomes" id="UP000024836">
    <property type="component" value="Unassembled WGS sequence"/>
</dbReference>
<dbReference type="eggNOG" id="COG1917">
    <property type="taxonomic scope" value="Bacteria"/>
</dbReference>
<keyword evidence="2" id="KW-1185">Reference proteome</keyword>
<evidence type="ECO:0000313" key="1">
    <source>
        <dbReference type="EMBL" id="KCV81651.1"/>
    </source>
</evidence>
<name>A0A058ZLI6_9RHOB</name>
<dbReference type="STRING" id="1461693.ATO10_12082"/>
<dbReference type="EMBL" id="AQQY01000007">
    <property type="protein sequence ID" value="KCV81651.1"/>
    <property type="molecule type" value="Genomic_DNA"/>
</dbReference>
<evidence type="ECO:0000313" key="2">
    <source>
        <dbReference type="Proteomes" id="UP000024836"/>
    </source>
</evidence>
<sequence>MRTKWHMQREEGALTIARQLPPRFDVEVTTRMPKGRKGRLAHLIRQDLWRAMQRQRGFSPVVRVEEDGSHLLVRAGGRILARTFPVDYVQNVIKGVLEHPENRARWAANARIEKEKDHA</sequence>
<proteinExistence type="predicted"/>
<accession>A0A058ZLI6</accession>
<comment type="caution">
    <text evidence="1">The sequence shown here is derived from an EMBL/GenBank/DDBJ whole genome shotgun (WGS) entry which is preliminary data.</text>
</comment>
<protein>
    <submittedName>
        <fullName evidence="1">Uncharacterized protein</fullName>
    </submittedName>
</protein>
<organism evidence="1 2">
    <name type="scientific">Actibacterium atlanticum</name>
    <dbReference type="NCBI Taxonomy" id="1461693"/>
    <lineage>
        <taxon>Bacteria</taxon>
        <taxon>Pseudomonadati</taxon>
        <taxon>Pseudomonadota</taxon>
        <taxon>Alphaproteobacteria</taxon>
        <taxon>Rhodobacterales</taxon>
        <taxon>Roseobacteraceae</taxon>
        <taxon>Actibacterium</taxon>
    </lineage>
</organism>
<reference evidence="1 2" key="1">
    <citation type="submission" date="2013-04" db="EMBL/GenBank/DDBJ databases">
        <title>Shimia sp. 22II-S11-Z10 Genome Sequencing.</title>
        <authorList>
            <person name="Lai Q."/>
            <person name="Li G."/>
            <person name="Shao Z."/>
        </authorList>
    </citation>
    <scope>NUCLEOTIDE SEQUENCE [LARGE SCALE GENOMIC DNA]</scope>
    <source>
        <strain evidence="2">22II-S11-Z10</strain>
    </source>
</reference>
<dbReference type="OrthoDB" id="7658483at2"/>
<gene>
    <name evidence="1" type="ORF">ATO10_12082</name>
</gene>